<accession>A0A0K2U347</accession>
<dbReference type="EMBL" id="HACA01014760">
    <property type="protein sequence ID" value="CDW32121.1"/>
    <property type="molecule type" value="Transcribed_RNA"/>
</dbReference>
<evidence type="ECO:0000313" key="1">
    <source>
        <dbReference type="EMBL" id="CDW32121.1"/>
    </source>
</evidence>
<organism evidence="1">
    <name type="scientific">Lepeophtheirus salmonis</name>
    <name type="common">Salmon louse</name>
    <name type="synonym">Caligus salmonis</name>
    <dbReference type="NCBI Taxonomy" id="72036"/>
    <lineage>
        <taxon>Eukaryota</taxon>
        <taxon>Metazoa</taxon>
        <taxon>Ecdysozoa</taxon>
        <taxon>Arthropoda</taxon>
        <taxon>Crustacea</taxon>
        <taxon>Multicrustacea</taxon>
        <taxon>Hexanauplia</taxon>
        <taxon>Copepoda</taxon>
        <taxon>Siphonostomatoida</taxon>
        <taxon>Caligidae</taxon>
        <taxon>Lepeophtheirus</taxon>
    </lineage>
</organism>
<dbReference type="AlphaFoldDB" id="A0A0K2U347"/>
<proteinExistence type="predicted"/>
<name>A0A0K2U347_LEPSM</name>
<protein>
    <submittedName>
        <fullName evidence="1">Uncharacterized protein</fullName>
    </submittedName>
</protein>
<sequence>MTKVLRLNVKSRFTFLSRGRVNTNSIAPV</sequence>
<reference evidence="1" key="1">
    <citation type="submission" date="2014-05" db="EMBL/GenBank/DDBJ databases">
        <authorList>
            <person name="Chronopoulou M."/>
        </authorList>
    </citation>
    <scope>NUCLEOTIDE SEQUENCE</scope>
    <source>
        <tissue evidence="1">Whole organism</tissue>
    </source>
</reference>